<sequence>MSYAESFGTLCPNIVVSAAILVISPEQTQLPMVMMQKCAFLGISFSVRKLVAGNWECFRFCPQDLGEGVKSGREIILPNFRQLAATNALWLKARSRCGGRYFKRQHIAFTYADIR</sequence>
<accession>A0AC60NSK2</accession>
<organism evidence="1 2">
    <name type="scientific">Ixodes persulcatus</name>
    <name type="common">Taiga tick</name>
    <dbReference type="NCBI Taxonomy" id="34615"/>
    <lineage>
        <taxon>Eukaryota</taxon>
        <taxon>Metazoa</taxon>
        <taxon>Ecdysozoa</taxon>
        <taxon>Arthropoda</taxon>
        <taxon>Chelicerata</taxon>
        <taxon>Arachnida</taxon>
        <taxon>Acari</taxon>
        <taxon>Parasitiformes</taxon>
        <taxon>Ixodida</taxon>
        <taxon>Ixodoidea</taxon>
        <taxon>Ixodidae</taxon>
        <taxon>Ixodinae</taxon>
        <taxon>Ixodes</taxon>
    </lineage>
</organism>
<keyword evidence="2" id="KW-1185">Reference proteome</keyword>
<dbReference type="Proteomes" id="UP000805193">
    <property type="component" value="Unassembled WGS sequence"/>
</dbReference>
<name>A0AC60NSK2_IXOPE</name>
<gene>
    <name evidence="1" type="ORF">HPB47_012775</name>
</gene>
<comment type="caution">
    <text evidence="1">The sequence shown here is derived from an EMBL/GenBank/DDBJ whole genome shotgun (WGS) entry which is preliminary data.</text>
</comment>
<dbReference type="EMBL" id="JABSTQ010011553">
    <property type="protein sequence ID" value="KAG0410105.1"/>
    <property type="molecule type" value="Genomic_DNA"/>
</dbReference>
<evidence type="ECO:0000313" key="2">
    <source>
        <dbReference type="Proteomes" id="UP000805193"/>
    </source>
</evidence>
<evidence type="ECO:0000313" key="1">
    <source>
        <dbReference type="EMBL" id="KAG0410105.1"/>
    </source>
</evidence>
<protein>
    <submittedName>
        <fullName evidence="1">Uncharacterized protein</fullName>
    </submittedName>
</protein>
<proteinExistence type="predicted"/>
<reference evidence="1 2" key="1">
    <citation type="journal article" date="2020" name="Cell">
        <title>Large-Scale Comparative Analyses of Tick Genomes Elucidate Their Genetic Diversity and Vector Capacities.</title>
        <authorList>
            <consortium name="Tick Genome and Microbiome Consortium (TIGMIC)"/>
            <person name="Jia N."/>
            <person name="Wang J."/>
            <person name="Shi W."/>
            <person name="Du L."/>
            <person name="Sun Y."/>
            <person name="Zhan W."/>
            <person name="Jiang J.F."/>
            <person name="Wang Q."/>
            <person name="Zhang B."/>
            <person name="Ji P."/>
            <person name="Bell-Sakyi L."/>
            <person name="Cui X.M."/>
            <person name="Yuan T.T."/>
            <person name="Jiang B.G."/>
            <person name="Yang W.F."/>
            <person name="Lam T.T."/>
            <person name="Chang Q.C."/>
            <person name="Ding S.J."/>
            <person name="Wang X.J."/>
            <person name="Zhu J.G."/>
            <person name="Ruan X.D."/>
            <person name="Zhao L."/>
            <person name="Wei J.T."/>
            <person name="Ye R.Z."/>
            <person name="Que T.C."/>
            <person name="Du C.H."/>
            <person name="Zhou Y.H."/>
            <person name="Cheng J.X."/>
            <person name="Dai P.F."/>
            <person name="Guo W.B."/>
            <person name="Han X.H."/>
            <person name="Huang E.J."/>
            <person name="Li L.F."/>
            <person name="Wei W."/>
            <person name="Gao Y.C."/>
            <person name="Liu J.Z."/>
            <person name="Shao H.Z."/>
            <person name="Wang X."/>
            <person name="Wang C.C."/>
            <person name="Yang T.C."/>
            <person name="Huo Q.B."/>
            <person name="Li W."/>
            <person name="Chen H.Y."/>
            <person name="Chen S.E."/>
            <person name="Zhou L.G."/>
            <person name="Ni X.B."/>
            <person name="Tian J.H."/>
            <person name="Sheng Y."/>
            <person name="Liu T."/>
            <person name="Pan Y.S."/>
            <person name="Xia L.Y."/>
            <person name="Li J."/>
            <person name="Zhao F."/>
            <person name="Cao W.C."/>
        </authorList>
    </citation>
    <scope>NUCLEOTIDE SEQUENCE [LARGE SCALE GENOMIC DNA]</scope>
    <source>
        <strain evidence="1">Iper-2018</strain>
    </source>
</reference>